<keyword evidence="1" id="KW-1133">Transmembrane helix</keyword>
<comment type="caution">
    <text evidence="2">The sequence shown here is derived from an EMBL/GenBank/DDBJ whole genome shotgun (WGS) entry which is preliminary data.</text>
</comment>
<sequence length="354" mass="39211">MAAICCDKAILKIGNVKDFFQELDPEAIAEHIAVLAKVQLRDMVDEVMATQHPALWKDFTPQMREVLYQRVDTELPSITKHAFESIGDNVDQLIDVKLLVVGYLRKNPGVLKDIIEGLGGPELRFMVRIGLMGFPLGLLLAIWLHFYHYIPLIGALPGWLMVLIGAAVIGVLVNILCIKMVFEPGDPQPRYKYIWKQAKFAKRQHEAAGDFGHAIAYQVLTLPNIAHELLEGPRGDKTQKLLQAVIGQEITRVLGPMKTMVRAAVGGSELDSILEGSQRAALDFAPSVLEDVEFGKLQAEKLDKFASQKLRELTPGEFMEMLYAAIEQDAWLLYVHGGLLGVVVGAVHILIFGA</sequence>
<evidence type="ECO:0000313" key="3">
    <source>
        <dbReference type="Proteomes" id="UP001609175"/>
    </source>
</evidence>
<evidence type="ECO:0000256" key="1">
    <source>
        <dbReference type="SAM" id="Phobius"/>
    </source>
</evidence>
<keyword evidence="1" id="KW-0472">Membrane</keyword>
<dbReference type="EMBL" id="JBIMSO010000049">
    <property type="protein sequence ID" value="MFH5209026.1"/>
    <property type="molecule type" value="Genomic_DNA"/>
</dbReference>
<feature type="transmembrane region" description="Helical" evidence="1">
    <location>
        <begin position="125"/>
        <end position="146"/>
    </location>
</feature>
<proteinExistence type="predicted"/>
<name>A0ABW7JPQ3_9NOCA</name>
<dbReference type="Proteomes" id="UP001609175">
    <property type="component" value="Unassembled WGS sequence"/>
</dbReference>
<gene>
    <name evidence="2" type="ORF">ACHIPZ_12600</name>
</gene>
<organism evidence="2 3">
    <name type="scientific">Antrihabitans spumae</name>
    <dbReference type="NCBI Taxonomy" id="3373370"/>
    <lineage>
        <taxon>Bacteria</taxon>
        <taxon>Bacillati</taxon>
        <taxon>Actinomycetota</taxon>
        <taxon>Actinomycetes</taxon>
        <taxon>Mycobacteriales</taxon>
        <taxon>Nocardiaceae</taxon>
        <taxon>Antrihabitans</taxon>
    </lineage>
</organism>
<keyword evidence="1" id="KW-0812">Transmembrane</keyword>
<accession>A0ABW7JPQ3</accession>
<evidence type="ECO:0000313" key="2">
    <source>
        <dbReference type="EMBL" id="MFH5209026.1"/>
    </source>
</evidence>
<dbReference type="PANTHER" id="PTHR35791">
    <property type="entry name" value="UPF0754 MEMBRANE PROTEIN YHEB"/>
    <property type="match status" value="1"/>
</dbReference>
<reference evidence="2 3" key="1">
    <citation type="submission" date="2024-10" db="EMBL/GenBank/DDBJ databases">
        <authorList>
            <person name="Riesco R."/>
        </authorList>
    </citation>
    <scope>NUCLEOTIDE SEQUENCE [LARGE SCALE GENOMIC DNA]</scope>
    <source>
        <strain evidence="2 3">NCIMB 15449</strain>
    </source>
</reference>
<feature type="transmembrane region" description="Helical" evidence="1">
    <location>
        <begin position="158"/>
        <end position="182"/>
    </location>
</feature>
<protein>
    <submittedName>
        <fullName evidence="2">DUF445 domain-containing protein</fullName>
    </submittedName>
</protein>
<dbReference type="PANTHER" id="PTHR35791:SF1">
    <property type="entry name" value="UPF0754 MEMBRANE PROTEIN YHEB"/>
    <property type="match status" value="1"/>
</dbReference>
<feature type="transmembrane region" description="Helical" evidence="1">
    <location>
        <begin position="331"/>
        <end position="352"/>
    </location>
</feature>